<evidence type="ECO:0000256" key="13">
    <source>
        <dbReference type="SAM" id="Phobius"/>
    </source>
</evidence>
<dbReference type="PANTHER" id="PTHR35864:SF1">
    <property type="entry name" value="ZINC METALLOPROTEASE YWHC-RELATED"/>
    <property type="match status" value="1"/>
</dbReference>
<evidence type="ECO:0000256" key="5">
    <source>
        <dbReference type="ARBA" id="ARBA00022670"/>
    </source>
</evidence>
<proteinExistence type="inferred from homology"/>
<evidence type="ECO:0000256" key="8">
    <source>
        <dbReference type="ARBA" id="ARBA00022801"/>
    </source>
</evidence>
<reference evidence="14" key="1">
    <citation type="submission" date="2023-04" db="EMBL/GenBank/DDBJ databases">
        <title>Complete genome sequence of Temperatibacter marinus.</title>
        <authorList>
            <person name="Rong J.-C."/>
            <person name="Yi M.-L."/>
            <person name="Zhao Q."/>
        </authorList>
    </citation>
    <scope>NUCLEOTIDE SEQUENCE</scope>
    <source>
        <strain evidence="14">NBRC 110045</strain>
    </source>
</reference>
<keyword evidence="10 13" id="KW-1133">Transmembrane helix</keyword>
<evidence type="ECO:0000313" key="15">
    <source>
        <dbReference type="Proteomes" id="UP001268683"/>
    </source>
</evidence>
<dbReference type="Proteomes" id="UP001268683">
    <property type="component" value="Chromosome"/>
</dbReference>
<dbReference type="GO" id="GO:0046872">
    <property type="term" value="F:metal ion binding"/>
    <property type="evidence" value="ECO:0007669"/>
    <property type="project" value="UniProtKB-KW"/>
</dbReference>
<keyword evidence="4" id="KW-1003">Cell membrane</keyword>
<evidence type="ECO:0000313" key="14">
    <source>
        <dbReference type="EMBL" id="WND02628.1"/>
    </source>
</evidence>
<evidence type="ECO:0000256" key="6">
    <source>
        <dbReference type="ARBA" id="ARBA00022692"/>
    </source>
</evidence>
<feature type="transmembrane region" description="Helical" evidence="13">
    <location>
        <begin position="55"/>
        <end position="77"/>
    </location>
</feature>
<keyword evidence="5 14" id="KW-0645">Protease</keyword>
<keyword evidence="9" id="KW-0862">Zinc</keyword>
<dbReference type="GO" id="GO:0005886">
    <property type="term" value="C:plasma membrane"/>
    <property type="evidence" value="ECO:0007669"/>
    <property type="project" value="UniProtKB-SubCell"/>
</dbReference>
<comment type="cofactor">
    <cofactor evidence="1">
        <name>Zn(2+)</name>
        <dbReference type="ChEBI" id="CHEBI:29105"/>
    </cofactor>
</comment>
<keyword evidence="11" id="KW-0482">Metalloprotease</keyword>
<keyword evidence="15" id="KW-1185">Reference proteome</keyword>
<keyword evidence="8" id="KW-0378">Hydrolase</keyword>
<dbReference type="EMBL" id="CP123872">
    <property type="protein sequence ID" value="WND02628.1"/>
    <property type="molecule type" value="Genomic_DNA"/>
</dbReference>
<keyword evidence="6 13" id="KW-0812">Transmembrane</keyword>
<dbReference type="AlphaFoldDB" id="A0AA52EGC7"/>
<evidence type="ECO:0000256" key="10">
    <source>
        <dbReference type="ARBA" id="ARBA00022989"/>
    </source>
</evidence>
<dbReference type="KEGG" id="tmk:QGN29_13835"/>
<evidence type="ECO:0000256" key="7">
    <source>
        <dbReference type="ARBA" id="ARBA00022723"/>
    </source>
</evidence>
<feature type="transmembrane region" description="Helical" evidence="13">
    <location>
        <begin position="98"/>
        <end position="118"/>
    </location>
</feature>
<evidence type="ECO:0000256" key="2">
    <source>
        <dbReference type="ARBA" id="ARBA00004651"/>
    </source>
</evidence>
<evidence type="ECO:0000256" key="4">
    <source>
        <dbReference type="ARBA" id="ARBA00022475"/>
    </source>
</evidence>
<evidence type="ECO:0000256" key="11">
    <source>
        <dbReference type="ARBA" id="ARBA00023049"/>
    </source>
</evidence>
<sequence>MDASVATMINMITTMALPFLFAITVPVIVQAYVADRMGDVTPRLEGRLSADPLRHVDPFGTVLMPLLSVVMQFPILLGWPKALNVNPGNFRHPQAMKIYALCGFLALLMLALIMGILLKWTLPMTGGQGWLFENLKNGMLICCVFAVLKMLPIPPNDGALFIAQFLPPKHAESYFSVAPYGFFIFLAVILFFKEIIFVPAISIYIALLTLLGA</sequence>
<feature type="transmembrane region" description="Helical" evidence="13">
    <location>
        <begin position="182"/>
        <end position="207"/>
    </location>
</feature>
<gene>
    <name evidence="14" type="ORF">QGN29_13835</name>
</gene>
<dbReference type="PANTHER" id="PTHR35864">
    <property type="entry name" value="ZINC METALLOPROTEASE MJ0611-RELATED"/>
    <property type="match status" value="1"/>
</dbReference>
<comment type="similarity">
    <text evidence="3">Belongs to the peptidase M50B family.</text>
</comment>
<dbReference type="InterPro" id="IPR052348">
    <property type="entry name" value="Metallopeptidase_M50B"/>
</dbReference>
<dbReference type="RefSeq" id="WP_310798464.1">
    <property type="nucleotide sequence ID" value="NZ_CP123872.1"/>
</dbReference>
<keyword evidence="12 13" id="KW-0472">Membrane</keyword>
<evidence type="ECO:0000256" key="1">
    <source>
        <dbReference type="ARBA" id="ARBA00001947"/>
    </source>
</evidence>
<keyword evidence="7" id="KW-0479">Metal-binding</keyword>
<evidence type="ECO:0000256" key="12">
    <source>
        <dbReference type="ARBA" id="ARBA00023136"/>
    </source>
</evidence>
<dbReference type="GO" id="GO:0006508">
    <property type="term" value="P:proteolysis"/>
    <property type="evidence" value="ECO:0007669"/>
    <property type="project" value="UniProtKB-KW"/>
</dbReference>
<dbReference type="InterPro" id="IPR044537">
    <property type="entry name" value="Rip2-like"/>
</dbReference>
<evidence type="ECO:0000256" key="3">
    <source>
        <dbReference type="ARBA" id="ARBA00007931"/>
    </source>
</evidence>
<accession>A0AA52EGC7</accession>
<organism evidence="14 15">
    <name type="scientific">Temperatibacter marinus</name>
    <dbReference type="NCBI Taxonomy" id="1456591"/>
    <lineage>
        <taxon>Bacteria</taxon>
        <taxon>Pseudomonadati</taxon>
        <taxon>Pseudomonadota</taxon>
        <taxon>Alphaproteobacteria</taxon>
        <taxon>Kordiimonadales</taxon>
        <taxon>Temperatibacteraceae</taxon>
        <taxon>Temperatibacter</taxon>
    </lineage>
</organism>
<name>A0AA52EGC7_9PROT</name>
<evidence type="ECO:0000256" key="9">
    <source>
        <dbReference type="ARBA" id="ARBA00022833"/>
    </source>
</evidence>
<dbReference type="GO" id="GO:0008237">
    <property type="term" value="F:metallopeptidase activity"/>
    <property type="evidence" value="ECO:0007669"/>
    <property type="project" value="UniProtKB-KW"/>
</dbReference>
<protein>
    <submittedName>
        <fullName evidence="14">Site-2 protease family protein</fullName>
    </submittedName>
</protein>
<dbReference type="CDD" id="cd06158">
    <property type="entry name" value="S2P-M50_like_1"/>
    <property type="match status" value="1"/>
</dbReference>
<comment type="subcellular location">
    <subcellularLocation>
        <location evidence="2">Cell membrane</location>
        <topology evidence="2">Multi-pass membrane protein</topology>
    </subcellularLocation>
</comment>